<evidence type="ECO:0008006" key="3">
    <source>
        <dbReference type="Google" id="ProtNLM"/>
    </source>
</evidence>
<protein>
    <recommendedName>
        <fullName evidence="3">Transcription factor domain-containing protein</fullName>
    </recommendedName>
</protein>
<reference evidence="1 2" key="1">
    <citation type="submission" date="2023-08" db="EMBL/GenBank/DDBJ databases">
        <title>Black Yeasts Isolated from many extreme environments.</title>
        <authorList>
            <person name="Coleine C."/>
            <person name="Stajich J.E."/>
            <person name="Selbmann L."/>
        </authorList>
    </citation>
    <scope>NUCLEOTIDE SEQUENCE [LARGE SCALE GENOMIC DNA]</scope>
    <source>
        <strain evidence="1 2">CCFEE 5792</strain>
    </source>
</reference>
<comment type="caution">
    <text evidence="1">The sequence shown here is derived from an EMBL/GenBank/DDBJ whole genome shotgun (WGS) entry which is preliminary data.</text>
</comment>
<dbReference type="AlphaFoldDB" id="A0AAV9NDQ2"/>
<keyword evidence="2" id="KW-1185">Reference proteome</keyword>
<dbReference type="EMBL" id="JAVRRD010000009">
    <property type="protein sequence ID" value="KAK5055206.1"/>
    <property type="molecule type" value="Genomic_DNA"/>
</dbReference>
<name>A0AAV9NDQ2_9EURO</name>
<dbReference type="Proteomes" id="UP001358417">
    <property type="component" value="Unassembled WGS sequence"/>
</dbReference>
<dbReference type="RefSeq" id="XP_064707637.1">
    <property type="nucleotide sequence ID" value="XM_064856461.1"/>
</dbReference>
<gene>
    <name evidence="1" type="ORF">LTR84_012955</name>
</gene>
<evidence type="ECO:0000313" key="2">
    <source>
        <dbReference type="Proteomes" id="UP001358417"/>
    </source>
</evidence>
<dbReference type="GeneID" id="89981092"/>
<organism evidence="1 2">
    <name type="scientific">Exophiala bonariae</name>
    <dbReference type="NCBI Taxonomy" id="1690606"/>
    <lineage>
        <taxon>Eukaryota</taxon>
        <taxon>Fungi</taxon>
        <taxon>Dikarya</taxon>
        <taxon>Ascomycota</taxon>
        <taxon>Pezizomycotina</taxon>
        <taxon>Eurotiomycetes</taxon>
        <taxon>Chaetothyriomycetidae</taxon>
        <taxon>Chaetothyriales</taxon>
        <taxon>Herpotrichiellaceae</taxon>
        <taxon>Exophiala</taxon>
    </lineage>
</organism>
<evidence type="ECO:0000313" key="1">
    <source>
        <dbReference type="EMBL" id="KAK5055206.1"/>
    </source>
</evidence>
<accession>A0AAV9NDQ2</accession>
<sequence length="542" mass="61604">MKKEIGCGSLVHSSPGSTRTTTDLWLEEIFENCFESIVGLWLGKHCCPFLNDPSSEVVVRPTRLFTELDAYMSEEWESSTPGYLSDLPAQKQAQDYQIDQILRRAIRAFSARWLPLIPQENSFGRDYDEEIREIWRASRKDMLRAINQVSYRSVMTLFLFGLTPIPNGISDDEELEGLTGQICVQTALQQVQRLRERQKNCQFNGAKVSPGSDTLVAPTPGPTLTQEYLAFESRAYWCALMFDTSGSLTLNFRSSLTAGLNGFTSEPAWRLVKMWLAGSFHSRTEEWRTNGFEMTDDSACQVISAAAACKLYVWKNIAVLKEALREGVEEEMVNQAWTSLMEGIDMFKVTIRPLMRDCERRLPFLGQLARINWYETMLHYYLGILILVDAVEAAERSDLLSELTETRLDAEHEAFNALKFGLESQYTVYEPFTEQGAAFPAAPGRSITTSFVAVDPYPHHVVASVRLMNKVVYREYQQGKIKYEAYSYLSSTLLKALEQLPQSSKSVQAAHQYFQIAFKDHDAMPLANTVYGISQEQECDIY</sequence>
<proteinExistence type="predicted"/>